<evidence type="ECO:0000256" key="5">
    <source>
        <dbReference type="ARBA" id="ARBA00022694"/>
    </source>
</evidence>
<evidence type="ECO:0000259" key="14">
    <source>
        <dbReference type="Pfam" id="PF06068"/>
    </source>
</evidence>
<evidence type="ECO:0000256" key="13">
    <source>
        <dbReference type="RuleBase" id="RU003785"/>
    </source>
</evidence>
<feature type="domain" description="TIP49 P-loop" evidence="14">
    <location>
        <begin position="5"/>
        <end position="41"/>
    </location>
</feature>
<comment type="caution">
    <text evidence="15">The sequence shown here is derived from an EMBL/GenBank/DDBJ whole genome shotgun (WGS) entry which is preliminary data.</text>
</comment>
<protein>
    <recommendedName>
        <fullName evidence="10">tRNA dimethylallyltransferase</fullName>
        <ecNumber evidence="10">2.5.1.75</ecNumber>
    </recommendedName>
    <alternativeName>
        <fullName evidence="10">Dimethylallyl diphosphate:tRNA dimethylallyltransferase</fullName>
        <shortName evidence="10">DMAPP:tRNA dimethylallyltransferase</shortName>
        <shortName evidence="10">DMATase</shortName>
    </alternativeName>
    <alternativeName>
        <fullName evidence="10">Isopentenyl-diphosphate:tRNA isopentenyltransferase</fullName>
        <shortName evidence="10">IPP transferase</shortName>
        <shortName evidence="10">IPPT</shortName>
        <shortName evidence="10">IPTase</shortName>
    </alternativeName>
</protein>
<evidence type="ECO:0000256" key="3">
    <source>
        <dbReference type="ARBA" id="ARBA00005842"/>
    </source>
</evidence>
<dbReference type="HAMAP" id="MF_00185">
    <property type="entry name" value="IPP_trans"/>
    <property type="match status" value="1"/>
</dbReference>
<evidence type="ECO:0000313" key="15">
    <source>
        <dbReference type="EMBL" id="MCO6409822.1"/>
    </source>
</evidence>
<evidence type="ECO:0000256" key="12">
    <source>
        <dbReference type="RuleBase" id="RU003784"/>
    </source>
</evidence>
<dbReference type="Gene3D" id="3.40.50.300">
    <property type="entry name" value="P-loop containing nucleotide triphosphate hydrolases"/>
    <property type="match status" value="1"/>
</dbReference>
<dbReference type="EMBL" id="JAAAML010000003">
    <property type="protein sequence ID" value="MCO6409822.1"/>
    <property type="molecule type" value="Genomic_DNA"/>
</dbReference>
<keyword evidence="8 10" id="KW-0460">Magnesium</keyword>
<name>A0ABT1CUF4_9HYPH</name>
<dbReference type="RefSeq" id="WP_252916620.1">
    <property type="nucleotide sequence ID" value="NZ_JAAAML010000003.1"/>
</dbReference>
<keyword evidence="4 10" id="KW-0808">Transferase</keyword>
<dbReference type="NCBIfam" id="TIGR00174">
    <property type="entry name" value="miaA"/>
    <property type="match status" value="1"/>
</dbReference>
<dbReference type="Pfam" id="PF01715">
    <property type="entry name" value="IPPT"/>
    <property type="match status" value="1"/>
</dbReference>
<dbReference type="PANTHER" id="PTHR11088">
    <property type="entry name" value="TRNA DIMETHYLALLYLTRANSFERASE"/>
    <property type="match status" value="1"/>
</dbReference>
<dbReference type="Proteomes" id="UP001320715">
    <property type="component" value="Unassembled WGS sequence"/>
</dbReference>
<feature type="region of interest" description="Interaction with substrate tRNA" evidence="10">
    <location>
        <begin position="169"/>
        <end position="173"/>
    </location>
</feature>
<evidence type="ECO:0000256" key="2">
    <source>
        <dbReference type="ARBA" id="ARBA00003213"/>
    </source>
</evidence>
<dbReference type="SUPFAM" id="SSF52540">
    <property type="entry name" value="P-loop containing nucleoside triphosphate hydrolases"/>
    <property type="match status" value="2"/>
</dbReference>
<evidence type="ECO:0000256" key="7">
    <source>
        <dbReference type="ARBA" id="ARBA00022840"/>
    </source>
</evidence>
<gene>
    <name evidence="10 15" type="primary">miaA</name>
    <name evidence="15" type="ORF">GTW23_16690</name>
</gene>
<organism evidence="15 16">
    <name type="scientific">Hoeflea alexandrii</name>
    <dbReference type="NCBI Taxonomy" id="288436"/>
    <lineage>
        <taxon>Bacteria</taxon>
        <taxon>Pseudomonadati</taxon>
        <taxon>Pseudomonadota</taxon>
        <taxon>Alphaproteobacteria</taxon>
        <taxon>Hyphomicrobiales</taxon>
        <taxon>Rhizobiaceae</taxon>
        <taxon>Hoeflea</taxon>
    </lineage>
</organism>
<dbReference type="InterPro" id="IPR027417">
    <property type="entry name" value="P-loop_NTPase"/>
</dbReference>
<proteinExistence type="inferred from homology"/>
<dbReference type="EC" id="2.5.1.75" evidence="10"/>
<comment type="catalytic activity">
    <reaction evidence="9 10 11">
        <text>adenosine(37) in tRNA + dimethylallyl diphosphate = N(6)-dimethylallyladenosine(37) in tRNA + diphosphate</text>
        <dbReference type="Rhea" id="RHEA:26482"/>
        <dbReference type="Rhea" id="RHEA-COMP:10162"/>
        <dbReference type="Rhea" id="RHEA-COMP:10375"/>
        <dbReference type="ChEBI" id="CHEBI:33019"/>
        <dbReference type="ChEBI" id="CHEBI:57623"/>
        <dbReference type="ChEBI" id="CHEBI:74411"/>
        <dbReference type="ChEBI" id="CHEBI:74415"/>
        <dbReference type="EC" id="2.5.1.75"/>
    </reaction>
</comment>
<evidence type="ECO:0000256" key="10">
    <source>
        <dbReference type="HAMAP-Rule" id="MF_00185"/>
    </source>
</evidence>
<reference evidence="15 16" key="1">
    <citation type="submission" date="2020-01" db="EMBL/GenBank/DDBJ databases">
        <title>Genomes of bacteria type strains.</title>
        <authorList>
            <person name="Chen J."/>
            <person name="Zhu S."/>
            <person name="Yang J."/>
        </authorList>
    </citation>
    <scope>NUCLEOTIDE SEQUENCE [LARGE SCALE GENOMIC DNA]</scope>
    <source>
        <strain evidence="15 16">DSM 16655</strain>
    </source>
</reference>
<dbReference type="PANTHER" id="PTHR11088:SF60">
    <property type="entry name" value="TRNA DIMETHYLALLYLTRANSFERASE"/>
    <property type="match status" value="1"/>
</dbReference>
<comment type="cofactor">
    <cofactor evidence="1 10">
        <name>Mg(2+)</name>
        <dbReference type="ChEBI" id="CHEBI:18420"/>
    </cofactor>
</comment>
<dbReference type="InterPro" id="IPR039657">
    <property type="entry name" value="Dimethylallyltransferase"/>
</dbReference>
<dbReference type="Pfam" id="PF06068">
    <property type="entry name" value="TIP49"/>
    <property type="match status" value="1"/>
</dbReference>
<feature type="binding site" evidence="10">
    <location>
        <begin position="22"/>
        <end position="27"/>
    </location>
    <ligand>
        <name>substrate</name>
    </ligand>
</feature>
<comment type="subunit">
    <text evidence="10">Monomer.</text>
</comment>
<comment type="caution">
    <text evidence="10">Lacks conserved residue(s) required for the propagation of feature annotation.</text>
</comment>
<accession>A0ABT1CUF4</accession>
<dbReference type="Gene3D" id="1.10.20.140">
    <property type="match status" value="1"/>
</dbReference>
<evidence type="ECO:0000313" key="16">
    <source>
        <dbReference type="Proteomes" id="UP001320715"/>
    </source>
</evidence>
<sequence>MMEILQEQKNGNVSAVLIAGPTASGKSALALAIARELGGEIVNADSMQVYGVLDRLTARPAVDDLNTVPHHLYGHVPPGSLYSTGIWLDQATEAIAGIRARGAVPVVVGGTGLYFRALTGGLSDMPAIPEPIRQELRARLETEGVEALHRELARLDPRMAERLRPADRQRILRALEVVRASGRSITEFQGRGGASIVDPRSARCIVLDPERPVLHARINARFARMVEEGALDEVRALLALEVPPLHPAMKAIGVRQLADYLAGHTSLERAVELSTAATRQYAKRQMTWFRNQMGDEWQRTG</sequence>
<evidence type="ECO:0000256" key="11">
    <source>
        <dbReference type="RuleBase" id="RU003783"/>
    </source>
</evidence>
<evidence type="ECO:0000256" key="9">
    <source>
        <dbReference type="ARBA" id="ARBA00049563"/>
    </source>
</evidence>
<feature type="site" description="Interaction with substrate tRNA" evidence="10">
    <location>
        <position position="111"/>
    </location>
</feature>
<evidence type="ECO:0000256" key="4">
    <source>
        <dbReference type="ARBA" id="ARBA00022679"/>
    </source>
</evidence>
<keyword evidence="7 10" id="KW-0067">ATP-binding</keyword>
<comment type="function">
    <text evidence="2 10 12">Catalyzes the transfer of a dimethylallyl group onto the adenine at position 37 in tRNAs that read codons beginning with uridine, leading to the formation of N6-(dimethylallyl)adenosine (i(6)A).</text>
</comment>
<feature type="binding site" evidence="10">
    <location>
        <begin position="20"/>
        <end position="27"/>
    </location>
    <ligand>
        <name>ATP</name>
        <dbReference type="ChEBI" id="CHEBI:30616"/>
    </ligand>
</feature>
<feature type="site" description="Interaction with substrate tRNA" evidence="10">
    <location>
        <position position="133"/>
    </location>
</feature>
<comment type="similarity">
    <text evidence="3 10 13">Belongs to the IPP transferase family.</text>
</comment>
<evidence type="ECO:0000256" key="8">
    <source>
        <dbReference type="ARBA" id="ARBA00022842"/>
    </source>
</evidence>
<dbReference type="InterPro" id="IPR010339">
    <property type="entry name" value="TIP49_P-loop"/>
</dbReference>
<dbReference type="InterPro" id="IPR018022">
    <property type="entry name" value="IPT"/>
</dbReference>
<evidence type="ECO:0000256" key="6">
    <source>
        <dbReference type="ARBA" id="ARBA00022741"/>
    </source>
</evidence>
<evidence type="ECO:0000256" key="1">
    <source>
        <dbReference type="ARBA" id="ARBA00001946"/>
    </source>
</evidence>
<dbReference type="GO" id="GO:0052381">
    <property type="term" value="F:tRNA dimethylallyltransferase activity"/>
    <property type="evidence" value="ECO:0007669"/>
    <property type="project" value="UniProtKB-EC"/>
</dbReference>
<feature type="region of interest" description="Interaction with substrate tRNA" evidence="10">
    <location>
        <begin position="45"/>
        <end position="48"/>
    </location>
</feature>
<keyword evidence="16" id="KW-1185">Reference proteome</keyword>
<keyword evidence="5 10" id="KW-0819">tRNA processing</keyword>
<keyword evidence="6 10" id="KW-0547">Nucleotide-binding</keyword>